<dbReference type="AlphaFoldDB" id="A0A8S9ZRN2"/>
<evidence type="ECO:0000256" key="1">
    <source>
        <dbReference type="SAM" id="Phobius"/>
    </source>
</evidence>
<name>A0A8S9ZRN2_9BILA</name>
<feature type="transmembrane region" description="Helical" evidence="1">
    <location>
        <begin position="29"/>
        <end position="51"/>
    </location>
</feature>
<dbReference type="EMBL" id="JABEBT010000031">
    <property type="protein sequence ID" value="KAF7636270.1"/>
    <property type="molecule type" value="Genomic_DNA"/>
</dbReference>
<comment type="caution">
    <text evidence="2">The sequence shown here is derived from an EMBL/GenBank/DDBJ whole genome shotgun (WGS) entry which is preliminary data.</text>
</comment>
<keyword evidence="3" id="KW-1185">Reference proteome</keyword>
<dbReference type="Proteomes" id="UP000605970">
    <property type="component" value="Unassembled WGS sequence"/>
</dbReference>
<accession>A0A8S9ZRN2</accession>
<evidence type="ECO:0000313" key="3">
    <source>
        <dbReference type="Proteomes" id="UP000605970"/>
    </source>
</evidence>
<protein>
    <submittedName>
        <fullName evidence="2">Uncharacterized protein</fullName>
    </submittedName>
</protein>
<keyword evidence="1" id="KW-0472">Membrane</keyword>
<sequence length="61" mass="7189">MITLHLIFTIIIVNNLLNQKVEESLDGKVIIRTGMMALVYLLLNCSFFRSFTRSYYLYILK</sequence>
<evidence type="ECO:0000313" key="2">
    <source>
        <dbReference type="EMBL" id="KAF7636270.1"/>
    </source>
</evidence>
<keyword evidence="1" id="KW-1133">Transmembrane helix</keyword>
<reference evidence="2" key="1">
    <citation type="journal article" date="2020" name="Ecol. Evol.">
        <title>Genome structure and content of the rice root-knot nematode (Meloidogyne graminicola).</title>
        <authorList>
            <person name="Phan N.T."/>
            <person name="Danchin E.G.J."/>
            <person name="Klopp C."/>
            <person name="Perfus-Barbeoch L."/>
            <person name="Kozlowski D.K."/>
            <person name="Koutsovoulos G.D."/>
            <person name="Lopez-Roques C."/>
            <person name="Bouchez O."/>
            <person name="Zahm M."/>
            <person name="Besnard G."/>
            <person name="Bellafiore S."/>
        </authorList>
    </citation>
    <scope>NUCLEOTIDE SEQUENCE</scope>
    <source>
        <strain evidence="2">VN-18</strain>
    </source>
</reference>
<dbReference type="OrthoDB" id="655540at2759"/>
<organism evidence="2 3">
    <name type="scientific">Meloidogyne graminicola</name>
    <dbReference type="NCBI Taxonomy" id="189291"/>
    <lineage>
        <taxon>Eukaryota</taxon>
        <taxon>Metazoa</taxon>
        <taxon>Ecdysozoa</taxon>
        <taxon>Nematoda</taxon>
        <taxon>Chromadorea</taxon>
        <taxon>Rhabditida</taxon>
        <taxon>Tylenchina</taxon>
        <taxon>Tylenchomorpha</taxon>
        <taxon>Tylenchoidea</taxon>
        <taxon>Meloidogynidae</taxon>
        <taxon>Meloidogyninae</taxon>
        <taxon>Meloidogyne</taxon>
    </lineage>
</organism>
<keyword evidence="1" id="KW-0812">Transmembrane</keyword>
<gene>
    <name evidence="2" type="ORF">Mgra_00004259</name>
</gene>
<proteinExistence type="predicted"/>